<accession>A0AA86U4G5</accession>
<evidence type="ECO:0000313" key="2">
    <source>
        <dbReference type="EMBL" id="CAL6088359.1"/>
    </source>
</evidence>
<gene>
    <name evidence="1" type="ORF">HINF_LOCUS26851</name>
    <name evidence="2" type="ORF">HINF_LOCUS64089</name>
</gene>
<evidence type="ECO:0000313" key="1">
    <source>
        <dbReference type="EMBL" id="CAI9939206.1"/>
    </source>
</evidence>
<sequence length="110" mass="13241">MTLFILLFVLVTIFTVYKQVITIFMDINYEIDSYKQQLLHQDTIRNINVNLDQNNEINYYRKHYEYLELSEITEPPSKSLFSELHCDDKCQLILPESLQTPSMNYQIRQQ</sequence>
<proteinExistence type="predicted"/>
<reference evidence="1" key="1">
    <citation type="submission" date="2023-06" db="EMBL/GenBank/DDBJ databases">
        <authorList>
            <person name="Kurt Z."/>
        </authorList>
    </citation>
    <scope>NUCLEOTIDE SEQUENCE</scope>
</reference>
<name>A0AA86U4G5_9EUKA</name>
<reference evidence="2 3" key="2">
    <citation type="submission" date="2024-07" db="EMBL/GenBank/DDBJ databases">
        <authorList>
            <person name="Akdeniz Z."/>
        </authorList>
    </citation>
    <scope>NUCLEOTIDE SEQUENCE [LARGE SCALE GENOMIC DNA]</scope>
</reference>
<comment type="caution">
    <text evidence="1">The sequence shown here is derived from an EMBL/GenBank/DDBJ whole genome shotgun (WGS) entry which is preliminary data.</text>
</comment>
<evidence type="ECO:0000313" key="3">
    <source>
        <dbReference type="Proteomes" id="UP001642409"/>
    </source>
</evidence>
<protein>
    <submittedName>
        <fullName evidence="2">Hypothetical_protein</fullName>
    </submittedName>
</protein>
<dbReference type="EMBL" id="CATOUU010000662">
    <property type="protein sequence ID" value="CAI9939206.1"/>
    <property type="molecule type" value="Genomic_DNA"/>
</dbReference>
<dbReference type="Proteomes" id="UP001642409">
    <property type="component" value="Unassembled WGS sequence"/>
</dbReference>
<dbReference type="EMBL" id="CAXDID020000407">
    <property type="protein sequence ID" value="CAL6088359.1"/>
    <property type="molecule type" value="Genomic_DNA"/>
</dbReference>
<organism evidence="1">
    <name type="scientific">Hexamita inflata</name>
    <dbReference type="NCBI Taxonomy" id="28002"/>
    <lineage>
        <taxon>Eukaryota</taxon>
        <taxon>Metamonada</taxon>
        <taxon>Diplomonadida</taxon>
        <taxon>Hexamitidae</taxon>
        <taxon>Hexamitinae</taxon>
        <taxon>Hexamita</taxon>
    </lineage>
</organism>
<dbReference type="AlphaFoldDB" id="A0AA86U4G5"/>
<keyword evidence="3" id="KW-1185">Reference proteome</keyword>